<keyword evidence="3" id="KW-1185">Reference proteome</keyword>
<dbReference type="SUPFAM" id="SSF55729">
    <property type="entry name" value="Acyl-CoA N-acyltransferases (Nat)"/>
    <property type="match status" value="1"/>
</dbReference>
<evidence type="ECO:0000259" key="1">
    <source>
        <dbReference type="PROSITE" id="PS51186"/>
    </source>
</evidence>
<dbReference type="OrthoDB" id="9799092at2"/>
<feature type="domain" description="N-acetyltransferase" evidence="1">
    <location>
        <begin position="2"/>
        <end position="196"/>
    </location>
</feature>
<comment type="caution">
    <text evidence="2">The sequence shown here is derived from an EMBL/GenBank/DDBJ whole genome shotgun (WGS) entry which is preliminary data.</text>
</comment>
<dbReference type="InterPro" id="IPR016181">
    <property type="entry name" value="Acyl_CoA_acyltransferase"/>
</dbReference>
<dbReference type="Pfam" id="PF00583">
    <property type="entry name" value="Acetyltransf_1"/>
    <property type="match status" value="1"/>
</dbReference>
<evidence type="ECO:0000313" key="3">
    <source>
        <dbReference type="Proteomes" id="UP000237846"/>
    </source>
</evidence>
<proteinExistence type="predicted"/>
<organism evidence="2 3">
    <name type="scientific">Allonocardiopsis opalescens</name>
    <dbReference type="NCBI Taxonomy" id="1144618"/>
    <lineage>
        <taxon>Bacteria</taxon>
        <taxon>Bacillati</taxon>
        <taxon>Actinomycetota</taxon>
        <taxon>Actinomycetes</taxon>
        <taxon>Streptosporangiales</taxon>
        <taxon>Allonocardiopsis</taxon>
    </lineage>
</organism>
<dbReference type="EMBL" id="PVZC01000007">
    <property type="protein sequence ID" value="PRX96733.1"/>
    <property type="molecule type" value="Genomic_DNA"/>
</dbReference>
<dbReference type="Proteomes" id="UP000237846">
    <property type="component" value="Unassembled WGS sequence"/>
</dbReference>
<keyword evidence="2" id="KW-0808">Transferase</keyword>
<dbReference type="GO" id="GO:0016747">
    <property type="term" value="F:acyltransferase activity, transferring groups other than amino-acyl groups"/>
    <property type="evidence" value="ECO:0007669"/>
    <property type="project" value="InterPro"/>
</dbReference>
<gene>
    <name evidence="2" type="ORF">CLV72_107256</name>
</gene>
<dbReference type="Gene3D" id="3.40.630.30">
    <property type="match status" value="1"/>
</dbReference>
<dbReference type="AlphaFoldDB" id="A0A2T0PYW7"/>
<evidence type="ECO:0000313" key="2">
    <source>
        <dbReference type="EMBL" id="PRX96733.1"/>
    </source>
</evidence>
<protein>
    <submittedName>
        <fullName evidence="2">Acetyltransferase (GNAT) family protein</fullName>
    </submittedName>
</protein>
<name>A0A2T0PYW7_9ACTN</name>
<dbReference type="RefSeq" id="WP_106250176.1">
    <property type="nucleotide sequence ID" value="NZ_PVZC01000007.1"/>
</dbReference>
<dbReference type="InterPro" id="IPR000182">
    <property type="entry name" value="GNAT_dom"/>
</dbReference>
<sequence>MIEVRRADELGEGYRRAIGGIFVDAFYEYFSYFSTDRERLTDAFAHMLVPDLFYVGLVDGSPAGIAACTDGRRLSIQHDTRELRRHLGLVKGTIAGSVFKSNFQAPFHHPGPATASVECVATAAAYRGRGVASAILTHLLTLPGYRAYVLEDIADTNGAALRVYGRLGYTEIHRRPVKHTKRTGINSYICMRLERD</sequence>
<reference evidence="2 3" key="1">
    <citation type="submission" date="2018-03" db="EMBL/GenBank/DDBJ databases">
        <title>Genomic Encyclopedia of Archaeal and Bacterial Type Strains, Phase II (KMG-II): from individual species to whole genera.</title>
        <authorList>
            <person name="Goeker M."/>
        </authorList>
    </citation>
    <scope>NUCLEOTIDE SEQUENCE [LARGE SCALE GENOMIC DNA]</scope>
    <source>
        <strain evidence="2 3">DSM 45601</strain>
    </source>
</reference>
<dbReference type="PROSITE" id="PS51186">
    <property type="entry name" value="GNAT"/>
    <property type="match status" value="1"/>
</dbReference>
<accession>A0A2T0PYW7</accession>